<gene>
    <name evidence="3" type="ORF">SteCoe_34859</name>
</gene>
<sequence>MENQSPCIQRTSVSRPDTGSCKRSGTNSVCRYTPIINKEEKGVSLLELFQDSLEITKPKSRLIDFTETESKPGPSFEFLKGSNISHQRKSSLSISRPSSISEMLLKLREKPKQKSSLKHSKAIKKQKTVSFCSHIEMNSPDDLLESVVFLGTKHLLEDSLEGEHSAQVYQTVDTLDIESPTTDLTKTLVPETIKSQNPTGLSTSTTTHEVSYSKNERISDTTQSTQQNLDLNDSCHTGVIENRKKFTFEEDIRNSLQIREIEYNEYSTVAYCNKCEKETVTEVGFEKIKGENCADITEWIICWMMPACMYRKKMLVHRCALCKDDIFKAEY</sequence>
<evidence type="ECO:0000256" key="1">
    <source>
        <dbReference type="SAM" id="MobiDB-lite"/>
    </source>
</evidence>
<keyword evidence="4" id="KW-1185">Reference proteome</keyword>
<dbReference type="AlphaFoldDB" id="A0A1R2ATN2"/>
<protein>
    <recommendedName>
        <fullName evidence="2">LITAF domain-containing protein</fullName>
    </recommendedName>
</protein>
<feature type="compositionally biased region" description="Polar residues" evidence="1">
    <location>
        <begin position="194"/>
        <end position="213"/>
    </location>
</feature>
<dbReference type="InterPro" id="IPR006629">
    <property type="entry name" value="LITAF"/>
</dbReference>
<evidence type="ECO:0000259" key="2">
    <source>
        <dbReference type="Pfam" id="PF10601"/>
    </source>
</evidence>
<feature type="domain" description="LITAF" evidence="2">
    <location>
        <begin position="266"/>
        <end position="326"/>
    </location>
</feature>
<dbReference type="Proteomes" id="UP000187209">
    <property type="component" value="Unassembled WGS sequence"/>
</dbReference>
<name>A0A1R2ATN2_9CILI</name>
<proteinExistence type="predicted"/>
<evidence type="ECO:0000313" key="3">
    <source>
        <dbReference type="EMBL" id="OMJ67866.1"/>
    </source>
</evidence>
<evidence type="ECO:0000313" key="4">
    <source>
        <dbReference type="Proteomes" id="UP000187209"/>
    </source>
</evidence>
<feature type="region of interest" description="Disordered" evidence="1">
    <location>
        <begin position="194"/>
        <end position="224"/>
    </location>
</feature>
<dbReference type="Pfam" id="PF10601">
    <property type="entry name" value="zf-LITAF-like"/>
    <property type="match status" value="1"/>
</dbReference>
<dbReference type="OrthoDB" id="324545at2759"/>
<feature type="region of interest" description="Disordered" evidence="1">
    <location>
        <begin position="1"/>
        <end position="25"/>
    </location>
</feature>
<comment type="caution">
    <text evidence="3">The sequence shown here is derived from an EMBL/GenBank/DDBJ whole genome shotgun (WGS) entry which is preliminary data.</text>
</comment>
<accession>A0A1R2ATN2</accession>
<organism evidence="3 4">
    <name type="scientific">Stentor coeruleus</name>
    <dbReference type="NCBI Taxonomy" id="5963"/>
    <lineage>
        <taxon>Eukaryota</taxon>
        <taxon>Sar</taxon>
        <taxon>Alveolata</taxon>
        <taxon>Ciliophora</taxon>
        <taxon>Postciliodesmatophora</taxon>
        <taxon>Heterotrichea</taxon>
        <taxon>Heterotrichida</taxon>
        <taxon>Stentoridae</taxon>
        <taxon>Stentor</taxon>
    </lineage>
</organism>
<dbReference type="EMBL" id="MPUH01001423">
    <property type="protein sequence ID" value="OMJ67866.1"/>
    <property type="molecule type" value="Genomic_DNA"/>
</dbReference>
<reference evidence="3 4" key="1">
    <citation type="submission" date="2016-11" db="EMBL/GenBank/DDBJ databases">
        <title>The macronuclear genome of Stentor coeruleus: a giant cell with tiny introns.</title>
        <authorList>
            <person name="Slabodnick M."/>
            <person name="Ruby J.G."/>
            <person name="Reiff S.B."/>
            <person name="Swart E.C."/>
            <person name="Gosai S."/>
            <person name="Prabakaran S."/>
            <person name="Witkowska E."/>
            <person name="Larue G.E."/>
            <person name="Fisher S."/>
            <person name="Freeman R.M."/>
            <person name="Gunawardena J."/>
            <person name="Chu W."/>
            <person name="Stover N.A."/>
            <person name="Gregory B.D."/>
            <person name="Nowacki M."/>
            <person name="Derisi J."/>
            <person name="Roy S.W."/>
            <person name="Marshall W.F."/>
            <person name="Sood P."/>
        </authorList>
    </citation>
    <scope>NUCLEOTIDE SEQUENCE [LARGE SCALE GENOMIC DNA]</scope>
    <source>
        <strain evidence="3">WM001</strain>
    </source>
</reference>